<evidence type="ECO:0000313" key="6">
    <source>
        <dbReference type="Proteomes" id="UP001152798"/>
    </source>
</evidence>
<evidence type="ECO:0000256" key="4">
    <source>
        <dbReference type="SAM" id="MobiDB-lite"/>
    </source>
</evidence>
<proteinExistence type="predicted"/>
<organism evidence="5 6">
    <name type="scientific">Nezara viridula</name>
    <name type="common">Southern green stink bug</name>
    <name type="synonym">Cimex viridulus</name>
    <dbReference type="NCBI Taxonomy" id="85310"/>
    <lineage>
        <taxon>Eukaryota</taxon>
        <taxon>Metazoa</taxon>
        <taxon>Ecdysozoa</taxon>
        <taxon>Arthropoda</taxon>
        <taxon>Hexapoda</taxon>
        <taxon>Insecta</taxon>
        <taxon>Pterygota</taxon>
        <taxon>Neoptera</taxon>
        <taxon>Paraneoptera</taxon>
        <taxon>Hemiptera</taxon>
        <taxon>Heteroptera</taxon>
        <taxon>Panheteroptera</taxon>
        <taxon>Pentatomomorpha</taxon>
        <taxon>Pentatomoidea</taxon>
        <taxon>Pentatomidae</taxon>
        <taxon>Pentatominae</taxon>
        <taxon>Nezara</taxon>
    </lineage>
</organism>
<dbReference type="OrthoDB" id="10072086at2759"/>
<feature type="compositionally biased region" description="Basic and acidic residues" evidence="4">
    <location>
        <begin position="541"/>
        <end position="556"/>
    </location>
</feature>
<comment type="subcellular location">
    <subcellularLocation>
        <location evidence="1">Secreted</location>
    </subcellularLocation>
</comment>
<protein>
    <recommendedName>
        <fullName evidence="7">VWFC domain-containing protein</fullName>
    </recommendedName>
</protein>
<evidence type="ECO:0000313" key="5">
    <source>
        <dbReference type="EMBL" id="CAH1403372.1"/>
    </source>
</evidence>
<dbReference type="EMBL" id="OV725081">
    <property type="protein sequence ID" value="CAH1403372.1"/>
    <property type="molecule type" value="Genomic_DNA"/>
</dbReference>
<feature type="region of interest" description="Disordered" evidence="4">
    <location>
        <begin position="181"/>
        <end position="203"/>
    </location>
</feature>
<evidence type="ECO:0008006" key="7">
    <source>
        <dbReference type="Google" id="ProtNLM"/>
    </source>
</evidence>
<dbReference type="SUPFAM" id="SSF57603">
    <property type="entry name" value="FnI-like domain"/>
    <property type="match status" value="1"/>
</dbReference>
<feature type="region of interest" description="Disordered" evidence="4">
    <location>
        <begin position="525"/>
        <end position="571"/>
    </location>
</feature>
<feature type="compositionally biased region" description="Polar residues" evidence="4">
    <location>
        <begin position="438"/>
        <end position="447"/>
    </location>
</feature>
<gene>
    <name evidence="5" type="ORF">NEZAVI_LOCUS11986</name>
</gene>
<feature type="compositionally biased region" description="Polar residues" evidence="4">
    <location>
        <begin position="82"/>
        <end position="101"/>
    </location>
</feature>
<dbReference type="GO" id="GO:0005576">
    <property type="term" value="C:extracellular region"/>
    <property type="evidence" value="ECO:0007669"/>
    <property type="project" value="UniProtKB-SubCell"/>
</dbReference>
<feature type="region of interest" description="Disordered" evidence="4">
    <location>
        <begin position="424"/>
        <end position="451"/>
    </location>
</feature>
<name>A0A9P0HKF8_NEZVI</name>
<evidence type="ECO:0000256" key="3">
    <source>
        <dbReference type="ARBA" id="ARBA00022729"/>
    </source>
</evidence>
<evidence type="ECO:0000256" key="1">
    <source>
        <dbReference type="ARBA" id="ARBA00004613"/>
    </source>
</evidence>
<dbReference type="AlphaFoldDB" id="A0A9P0HKF8"/>
<feature type="region of interest" description="Disordered" evidence="4">
    <location>
        <begin position="76"/>
        <end position="101"/>
    </location>
</feature>
<dbReference type="Proteomes" id="UP001152798">
    <property type="component" value="Chromosome 5"/>
</dbReference>
<evidence type="ECO:0000256" key="2">
    <source>
        <dbReference type="ARBA" id="ARBA00022525"/>
    </source>
</evidence>
<keyword evidence="6" id="KW-1185">Reference proteome</keyword>
<feature type="compositionally biased region" description="Basic and acidic residues" evidence="4">
    <location>
        <begin position="425"/>
        <end position="436"/>
    </location>
</feature>
<dbReference type="PANTHER" id="PTHR46698:SF3">
    <property type="entry name" value="TENECTIN ISOFORM 1-RELATED"/>
    <property type="match status" value="1"/>
</dbReference>
<dbReference type="PANTHER" id="PTHR46698">
    <property type="entry name" value="CROSSVEINLESS 2"/>
    <property type="match status" value="1"/>
</dbReference>
<dbReference type="Gene3D" id="2.10.70.10">
    <property type="entry name" value="Complement Module, domain 1"/>
    <property type="match status" value="1"/>
</dbReference>
<keyword evidence="3" id="KW-0732">Signal</keyword>
<reference evidence="5" key="1">
    <citation type="submission" date="2022-01" db="EMBL/GenBank/DDBJ databases">
        <authorList>
            <person name="King R."/>
        </authorList>
    </citation>
    <scope>NUCLEOTIDE SEQUENCE</scope>
</reference>
<accession>A0A9P0HKF8</accession>
<dbReference type="InterPro" id="IPR052424">
    <property type="entry name" value="Kielin_Chordin-BMP_Reg"/>
</dbReference>
<sequence>MSPGHCCPISYNCSDSTEAITESTTNKIEEETTTEIYSTTINPDVTVFETDITNIETSTIPEAETTNSFMALQHNDTEQRSVTESSVTASEYPSTIQPTQMETTTIIVETANTTTANLSSPIRSIPDVIEAIINRTLAKDEDYEYDYNEPSLPPSLPNLKIIPFVAADAVVNDDEIKGKTDEPIYFDYPQPSRFSPPSKTEGGFLPRDPIIDGPFYETKFEKPFINSNGEQIELTSETLQLPPITEPPKLFEEGKCIYKEKTYHHGEVVSEPNACELCVCYYGQSYCQKPKCAPVKEGCQRILHENDKSCCGRIICDGIPTKIIDNMEISTQSTLIPESMSNIPAITVADLVVTPDPFKDVIRTEPAPDLIDIMKDMLPHLKNESLAAKPAVTMVQSPQNISILTHNTDNKMKYNHTKSNINETQKAEKNSTKEKIPFQNNEKNSSAVHEDEDTFSFESVLDMLFRTTQTPSTTQRTIHDKIYNHQPNSQRNEINNAIEITDDFISHKEKNTEKSPELNIYDDYQEDESKNNTNENLYVNKSKEEKTGLNRNKETSKATTPSNKPTKSKPAVGMQLKLAGCNIYGRMYEVGKIIAELSGPCLECMCTELGVQCRKNC</sequence>
<keyword evidence="2" id="KW-0964">Secreted</keyword>